<dbReference type="Pfam" id="PF08246">
    <property type="entry name" value="Inhibitor_I29"/>
    <property type="match status" value="1"/>
</dbReference>
<dbReference type="InterPro" id="IPR025661">
    <property type="entry name" value="Pept_asp_AS"/>
</dbReference>
<name>A0ABR2L9A7_9EUKA</name>
<dbReference type="PRINTS" id="PR00705">
    <property type="entry name" value="PAPAIN"/>
</dbReference>
<evidence type="ECO:0000256" key="1">
    <source>
        <dbReference type="ARBA" id="ARBA00008455"/>
    </source>
</evidence>
<dbReference type="PROSITE" id="PS00640">
    <property type="entry name" value="THIOL_PROTEASE_ASN"/>
    <property type="match status" value="1"/>
</dbReference>
<dbReference type="SMART" id="SM00848">
    <property type="entry name" value="Inhibitor_I29"/>
    <property type="match status" value="1"/>
</dbReference>
<organism evidence="5 6">
    <name type="scientific">Tritrichomonas musculus</name>
    <dbReference type="NCBI Taxonomy" id="1915356"/>
    <lineage>
        <taxon>Eukaryota</taxon>
        <taxon>Metamonada</taxon>
        <taxon>Parabasalia</taxon>
        <taxon>Tritrichomonadida</taxon>
        <taxon>Tritrichomonadidae</taxon>
        <taxon>Tritrichomonas</taxon>
    </lineage>
</organism>
<comment type="caution">
    <text evidence="5">The sequence shown here is derived from an EMBL/GenBank/DDBJ whole genome shotgun (WGS) entry which is preliminary data.</text>
</comment>
<dbReference type="CDD" id="cd02248">
    <property type="entry name" value="Peptidase_C1A"/>
    <property type="match status" value="1"/>
</dbReference>
<dbReference type="Pfam" id="PF00112">
    <property type="entry name" value="Peptidase_C1"/>
    <property type="match status" value="1"/>
</dbReference>
<dbReference type="Proteomes" id="UP001470230">
    <property type="component" value="Unassembled WGS sequence"/>
</dbReference>
<dbReference type="PANTHER" id="PTHR12411">
    <property type="entry name" value="CYSTEINE PROTEASE FAMILY C1-RELATED"/>
    <property type="match status" value="1"/>
</dbReference>
<gene>
    <name evidence="5" type="ORF">M9Y10_002256</name>
</gene>
<feature type="domain" description="Cathepsin propeptide inhibitor" evidence="4">
    <location>
        <begin position="22"/>
        <end position="77"/>
    </location>
</feature>
<dbReference type="InterPro" id="IPR039417">
    <property type="entry name" value="Peptidase_C1A_papain-like"/>
</dbReference>
<dbReference type="EMBL" id="JAPFFF010000001">
    <property type="protein sequence ID" value="KAK8899933.1"/>
    <property type="molecule type" value="Genomic_DNA"/>
</dbReference>
<dbReference type="Gene3D" id="3.90.70.10">
    <property type="entry name" value="Cysteine proteinases"/>
    <property type="match status" value="1"/>
</dbReference>
<dbReference type="SMART" id="SM00645">
    <property type="entry name" value="Pept_C1"/>
    <property type="match status" value="1"/>
</dbReference>
<reference evidence="5 6" key="1">
    <citation type="submission" date="2024-04" db="EMBL/GenBank/DDBJ databases">
        <title>Tritrichomonas musculus Genome.</title>
        <authorList>
            <person name="Alves-Ferreira E."/>
            <person name="Grigg M."/>
            <person name="Lorenzi H."/>
            <person name="Galac M."/>
        </authorList>
    </citation>
    <scope>NUCLEOTIDE SEQUENCE [LARGE SCALE GENOMIC DNA]</scope>
    <source>
        <strain evidence="5 6">EAF2021</strain>
    </source>
</reference>
<keyword evidence="2" id="KW-1015">Disulfide bond</keyword>
<evidence type="ECO:0000259" key="4">
    <source>
        <dbReference type="SMART" id="SM00848"/>
    </source>
</evidence>
<comment type="similarity">
    <text evidence="1">Belongs to the peptidase C1 family.</text>
</comment>
<dbReference type="SUPFAM" id="SSF54001">
    <property type="entry name" value="Cysteine proteinases"/>
    <property type="match status" value="1"/>
</dbReference>
<feature type="domain" description="Peptidase C1A papain C-terminal" evidence="3">
    <location>
        <begin position="100"/>
        <end position="314"/>
    </location>
</feature>
<protein>
    <submittedName>
        <fullName evidence="5">Uncharacterized protein</fullName>
    </submittedName>
</protein>
<dbReference type="InterPro" id="IPR013201">
    <property type="entry name" value="Prot_inhib_I29"/>
</dbReference>
<dbReference type="InterPro" id="IPR038765">
    <property type="entry name" value="Papain-like_cys_pep_sf"/>
</dbReference>
<evidence type="ECO:0000313" key="5">
    <source>
        <dbReference type="EMBL" id="KAK8899933.1"/>
    </source>
</evidence>
<dbReference type="InterPro" id="IPR000169">
    <property type="entry name" value="Pept_cys_AS"/>
</dbReference>
<evidence type="ECO:0000256" key="2">
    <source>
        <dbReference type="ARBA" id="ARBA00023157"/>
    </source>
</evidence>
<dbReference type="PROSITE" id="PS00139">
    <property type="entry name" value="THIOL_PROTEASE_CYS"/>
    <property type="match status" value="1"/>
</dbReference>
<dbReference type="InterPro" id="IPR013128">
    <property type="entry name" value="Peptidase_C1A"/>
</dbReference>
<evidence type="ECO:0000259" key="3">
    <source>
        <dbReference type="SMART" id="SM00645"/>
    </source>
</evidence>
<sequence>MFALFVSLTSCAYFLKHEEKSFLSWMRSTNQYFTGDEYQIRFGIFLTNSRLVKEHNAANKKFTVTLNKFAAYTPAEYKALLGFKMVLTRPKVAKASRKSNSDSLDWRDKGVVNEIKDQAQCGSCWAFSTIQAAESVDAISTGTLQRFSEQNLVDCVNTCYGCNGGVMTNAFAYIVAFQDGKFNLESDYKYTAVDGTCKFTQYSSVGSISDYIVVEEGNEDDLAAKCEQYGPVAVAIDASNWSFQLYSGGIYDEPACSSISLDHGVGCVGYGKQNTSKYWIVRNSWGKTWGEQGYIKMLWEGNQCGIATMAAVPLP</sequence>
<proteinExistence type="inferred from homology"/>
<dbReference type="InterPro" id="IPR000668">
    <property type="entry name" value="Peptidase_C1A_C"/>
</dbReference>
<evidence type="ECO:0000313" key="6">
    <source>
        <dbReference type="Proteomes" id="UP001470230"/>
    </source>
</evidence>
<keyword evidence="6" id="KW-1185">Reference proteome</keyword>
<accession>A0ABR2L9A7</accession>